<dbReference type="GO" id="GO:0005524">
    <property type="term" value="F:ATP binding"/>
    <property type="evidence" value="ECO:0007669"/>
    <property type="project" value="UniProtKB-KW"/>
</dbReference>
<dbReference type="InterPro" id="IPR005654">
    <property type="entry name" value="ATPase_AFG1-like"/>
</dbReference>
<dbReference type="AlphaFoldDB" id="A0A088S3Q6"/>
<dbReference type="NCBIfam" id="NF040713">
    <property type="entry name" value="ZapE"/>
    <property type="match status" value="1"/>
</dbReference>
<evidence type="ECO:0000256" key="3">
    <source>
        <dbReference type="ARBA" id="ARBA00022840"/>
    </source>
</evidence>
<dbReference type="RefSeq" id="XP_010703626.1">
    <property type="nucleotide sequence ID" value="XM_010705324.1"/>
</dbReference>
<accession>A0A088S3Q6</accession>
<protein>
    <submittedName>
        <fullName evidence="4">ATPase, putative</fullName>
    </submittedName>
</protein>
<dbReference type="GeneID" id="22579726"/>
<keyword evidence="5" id="KW-1185">Reference proteome</keyword>
<evidence type="ECO:0000256" key="1">
    <source>
        <dbReference type="ARBA" id="ARBA00010322"/>
    </source>
</evidence>
<evidence type="ECO:0000256" key="2">
    <source>
        <dbReference type="ARBA" id="ARBA00022741"/>
    </source>
</evidence>
<dbReference type="VEuPathDB" id="TriTrypDB:LPAL13_350079600"/>
<comment type="similarity">
    <text evidence="1">Belongs to the AFG1 ATPase family.</text>
</comment>
<keyword evidence="2" id="KW-0547">Nucleotide-binding</keyword>
<evidence type="ECO:0000313" key="5">
    <source>
        <dbReference type="Proteomes" id="UP000063063"/>
    </source>
</evidence>
<dbReference type="Gene3D" id="3.40.50.300">
    <property type="entry name" value="P-loop containing nucleotide triphosphate hydrolases"/>
    <property type="match status" value="1"/>
</dbReference>
<gene>
    <name evidence="4" type="ORF">LPMP_356980</name>
</gene>
<name>A0A088S3Q6_LEIPA</name>
<organism evidence="4 5">
    <name type="scientific">Leishmania panamensis</name>
    <dbReference type="NCBI Taxonomy" id="5679"/>
    <lineage>
        <taxon>Eukaryota</taxon>
        <taxon>Discoba</taxon>
        <taxon>Euglenozoa</taxon>
        <taxon>Kinetoplastea</taxon>
        <taxon>Metakinetoplastina</taxon>
        <taxon>Trypanosomatida</taxon>
        <taxon>Trypanosomatidae</taxon>
        <taxon>Leishmaniinae</taxon>
        <taxon>Leishmania</taxon>
        <taxon>Leishmania guyanensis species complex</taxon>
    </lineage>
</organism>
<reference evidence="4 5" key="1">
    <citation type="journal article" date="2015" name="Sci. Rep.">
        <title>The genome of Leishmania panamensis: insights into genomics of the L. (Viannia) subgenus.</title>
        <authorList>
            <person name="Llanes A."/>
            <person name="Restrepo C.M."/>
            <person name="Vecchio G.D."/>
            <person name="Anguizola F.J."/>
            <person name="Lleonart R."/>
        </authorList>
    </citation>
    <scope>NUCLEOTIDE SEQUENCE [LARGE SCALE GENOMIC DNA]</scope>
    <source>
        <strain evidence="4 5">MHOM/PA/94/PSC-1</strain>
    </source>
</reference>
<dbReference type="EMBL" id="CP009404">
    <property type="protein sequence ID" value="AIO02826.1"/>
    <property type="molecule type" value="Genomic_DNA"/>
</dbReference>
<dbReference type="OrthoDB" id="548867at2759"/>
<dbReference type="eggNOG" id="KOG2383">
    <property type="taxonomic scope" value="Eukaryota"/>
</dbReference>
<proteinExistence type="inferred from homology"/>
<dbReference type="Proteomes" id="UP000063063">
    <property type="component" value="Chromosome 35"/>
</dbReference>
<dbReference type="VEuPathDB" id="TriTrypDB:LPMP_356980"/>
<sequence>MLRCCGCRWSVWSSHLSTKRTVVEAYEQLTRKGVIVADARQRHMLEACTPLLQYIHQCYADEAVGKISPYTRACVPPHGEGGYWAQVWRLLQNSIRATLAKQVRRAFPDSGICTLDLLEAENIGVVEKRGLYLWGDVGIGKTMTLDLFDLCSTPYAKRRSHLHSFMTELEDRLFRAELALTQRRRSAVSPKEKEELRAIRPINLVVQEVLHETPILCFDEFQTFDVAHAALLAAFFTEAFRQGLFLITTSNRPPEDLCRTSASFNAFLPVLRQHCRVLHCANIRDYRVKRAAERHHEQIFLHPNTKANVERLLRRVEHALGTRGADSVWVREDTLWHHGRSVVIPLRCGGCAVFDFTDICGAREGLSSADIQLVALQFHTIIVTNVPHMGNMSTNASHQFILLVDEMYQSNVKLLFTSLVPWNHLMDPTYTTSNVRGLVDDDSCGGGGTTDSAGGSLEAAVYSEGEDERSGYTAHYNFRNEEEVVSFARIRSRLNEMGTASYLLRDHRHYVVTDFDFSALLNPDIQRKVCK</sequence>
<dbReference type="GO" id="GO:0016887">
    <property type="term" value="F:ATP hydrolysis activity"/>
    <property type="evidence" value="ECO:0007669"/>
    <property type="project" value="InterPro"/>
</dbReference>
<dbReference type="SUPFAM" id="SSF52540">
    <property type="entry name" value="P-loop containing nucleoside triphosphate hydrolases"/>
    <property type="match status" value="1"/>
</dbReference>
<keyword evidence="3" id="KW-0067">ATP-binding</keyword>
<dbReference type="PANTHER" id="PTHR12169">
    <property type="entry name" value="ATPASE N2B"/>
    <property type="match status" value="1"/>
</dbReference>
<dbReference type="Pfam" id="PF03969">
    <property type="entry name" value="AFG1_ATPase"/>
    <property type="match status" value="1"/>
</dbReference>
<dbReference type="KEGG" id="lpan:LPMP_356980"/>
<dbReference type="InterPro" id="IPR027417">
    <property type="entry name" value="P-loop_NTPase"/>
</dbReference>
<dbReference type="PANTHER" id="PTHR12169:SF28">
    <property type="entry name" value="PUTATIVE-RELATED"/>
    <property type="match status" value="1"/>
</dbReference>
<evidence type="ECO:0000313" key="4">
    <source>
        <dbReference type="EMBL" id="AIO02826.1"/>
    </source>
</evidence>
<dbReference type="GO" id="GO:0005739">
    <property type="term" value="C:mitochondrion"/>
    <property type="evidence" value="ECO:0007669"/>
    <property type="project" value="TreeGrafter"/>
</dbReference>